<keyword evidence="6 12" id="KW-0547">Nucleotide-binding</keyword>
<keyword evidence="3 12" id="KW-0820">tRNA-binding</keyword>
<dbReference type="CDD" id="cd01998">
    <property type="entry name" value="MnmA_TRMU-like"/>
    <property type="match status" value="1"/>
</dbReference>
<dbReference type="SUPFAM" id="SSF52402">
    <property type="entry name" value="Adenine nucleotide alpha hydrolases-like"/>
    <property type="match status" value="1"/>
</dbReference>
<dbReference type="NCBIfam" id="NF001138">
    <property type="entry name" value="PRK00143.1"/>
    <property type="match status" value="1"/>
</dbReference>
<dbReference type="InterPro" id="IPR046885">
    <property type="entry name" value="MnmA-like_C"/>
</dbReference>
<feature type="active site" description="Cysteine persulfide intermediate" evidence="12">
    <location>
        <position position="215"/>
    </location>
</feature>
<feature type="region of interest" description="Interaction with target base in tRNA" evidence="12">
    <location>
        <begin position="95"/>
        <end position="97"/>
    </location>
</feature>
<keyword evidence="7 12" id="KW-0067">ATP-binding</keyword>
<name>A0A2M7TI89_UNCKA</name>
<comment type="subcellular location">
    <subcellularLocation>
        <location evidence="12">Cytoplasm</location>
    </subcellularLocation>
</comment>
<dbReference type="GO" id="GO:0005524">
    <property type="term" value="F:ATP binding"/>
    <property type="evidence" value="ECO:0007669"/>
    <property type="project" value="UniProtKB-KW"/>
</dbReference>
<feature type="region of interest" description="Interaction with tRNA" evidence="12">
    <location>
        <begin position="165"/>
        <end position="167"/>
    </location>
</feature>
<evidence type="ECO:0000256" key="3">
    <source>
        <dbReference type="ARBA" id="ARBA00022555"/>
    </source>
</evidence>
<dbReference type="AlphaFoldDB" id="A0A2M7TI89"/>
<keyword evidence="8 12" id="KW-0694">RNA-binding</keyword>
<dbReference type="EMBL" id="PFNL01000115">
    <property type="protein sequence ID" value="PIZ46032.1"/>
    <property type="molecule type" value="Genomic_DNA"/>
</dbReference>
<evidence type="ECO:0000259" key="13">
    <source>
        <dbReference type="Pfam" id="PF20258"/>
    </source>
</evidence>
<evidence type="ECO:0000256" key="11">
    <source>
        <dbReference type="ARBA" id="ARBA00051542"/>
    </source>
</evidence>
<sequence length="374" mass="41634">MQKEKIKVAVGLSGGVDSAVSAALLKDQGYDVIGVHMLRWDDDIPGCTGSIDRQDALQVAKYLNIPFRVVDFQSDYKKLVVDRFLSEVQKGYSPNPDVWCNEFLKFGVFMDYALHKLGVEYIATGHYARIKQIGNRNSSIRKSSTLYQKDSKEGYLLKRGVDETKDQSYFLYRLSQFQLLHILFPLGELTKNEVRARAESYGLNVAHKKDSVGICFIGDINVAEFITEHTVVSKGLVADMSGKEIGFHQGVQLYTIGQRSGFTLTQYQGDPLYVVKKDVQHNTLVVGRGVDSDVLGFTVSELFIHEGMDKLPESVLVRIRHLGELLVARIHVGAGGELKVEFTEPVRAVSPGQHAVFYDEHAQVLGGGVIALTY</sequence>
<dbReference type="EC" id="2.8.1.13" evidence="12"/>
<evidence type="ECO:0000256" key="5">
    <source>
        <dbReference type="ARBA" id="ARBA00022694"/>
    </source>
</evidence>
<dbReference type="Pfam" id="PF20258">
    <property type="entry name" value="tRNA_Me_trans_C"/>
    <property type="match status" value="1"/>
</dbReference>
<evidence type="ECO:0000256" key="8">
    <source>
        <dbReference type="ARBA" id="ARBA00022884"/>
    </source>
</evidence>
<dbReference type="Gene3D" id="2.30.30.280">
    <property type="entry name" value="Adenine nucleotide alpha hydrolases-like domains"/>
    <property type="match status" value="1"/>
</dbReference>
<dbReference type="Pfam" id="PF03054">
    <property type="entry name" value="tRNA_Me_trans"/>
    <property type="match status" value="1"/>
</dbReference>
<feature type="binding site" evidence="12">
    <location>
        <begin position="11"/>
        <end position="18"/>
    </location>
    <ligand>
        <name>ATP</name>
        <dbReference type="ChEBI" id="CHEBI:30616"/>
    </ligand>
</feature>
<dbReference type="InterPro" id="IPR004506">
    <property type="entry name" value="MnmA-like"/>
</dbReference>
<comment type="similarity">
    <text evidence="2 12">Belongs to the MnmA/TRMU family.</text>
</comment>
<feature type="site" description="Interaction with tRNA" evidence="12">
    <location>
        <position position="126"/>
    </location>
</feature>
<comment type="function">
    <text evidence="1">Catalyzes the 2-thiolation of uridine at the wobble position (U34) of mitochondrial tRNA(Lys), tRNA(Glu) and tRNA(Gln). Required for the formation of 5-taurinomethyl-2-thiouridine (tm5s2U) of mitochondrial tRNA(Lys), tRNA(Glu), and tRNA(Gln) at the wobble position. ATP is required to activate the C2 atom of the wobble base.</text>
</comment>
<accession>A0A2M7TI89</accession>
<evidence type="ECO:0000256" key="9">
    <source>
        <dbReference type="ARBA" id="ARBA00023157"/>
    </source>
</evidence>
<comment type="caution">
    <text evidence="12">Lacks conserved residue(s) required for the propagation of feature annotation.</text>
</comment>
<dbReference type="GO" id="GO:0061708">
    <property type="term" value="F:tRNA-5-taurinomethyluridine 2-sulfurtransferase"/>
    <property type="evidence" value="ECO:0007669"/>
    <property type="project" value="UniProtKB-EC"/>
</dbReference>
<keyword evidence="12" id="KW-0963">Cytoplasm</keyword>
<dbReference type="GO" id="GO:0002143">
    <property type="term" value="P:tRNA wobble position uridine thiolation"/>
    <property type="evidence" value="ECO:0007669"/>
    <property type="project" value="TreeGrafter"/>
</dbReference>
<dbReference type="InterPro" id="IPR023382">
    <property type="entry name" value="MnmA-like_central_sf"/>
</dbReference>
<dbReference type="GO" id="GO:0000049">
    <property type="term" value="F:tRNA binding"/>
    <property type="evidence" value="ECO:0007669"/>
    <property type="project" value="UniProtKB-KW"/>
</dbReference>
<evidence type="ECO:0000313" key="15">
    <source>
        <dbReference type="EMBL" id="PIZ46032.1"/>
    </source>
</evidence>
<feature type="domain" description="tRNA-specific 2-thiouridylase MnmA-like C-terminal" evidence="13">
    <location>
        <begin position="306"/>
        <end position="370"/>
    </location>
</feature>
<comment type="catalytic activity">
    <reaction evidence="10">
        <text>5-taurinomethyluridine(34) in tRNA + S-sulfanyl-L-cysteinyl-[protein] + AH2 + ATP = 5-taurinomethyl-2-thiouridine(34) in tRNA + L-cysteinyl-[protein] + A + AMP + diphosphate + H(+)</text>
        <dbReference type="Rhea" id="RHEA:47040"/>
        <dbReference type="Rhea" id="RHEA-COMP:10131"/>
        <dbReference type="Rhea" id="RHEA-COMP:11726"/>
        <dbReference type="Rhea" id="RHEA-COMP:11732"/>
        <dbReference type="Rhea" id="RHEA-COMP:11733"/>
        <dbReference type="ChEBI" id="CHEBI:13193"/>
        <dbReference type="ChEBI" id="CHEBI:15378"/>
        <dbReference type="ChEBI" id="CHEBI:17499"/>
        <dbReference type="ChEBI" id="CHEBI:29950"/>
        <dbReference type="ChEBI" id="CHEBI:30616"/>
        <dbReference type="ChEBI" id="CHEBI:33019"/>
        <dbReference type="ChEBI" id="CHEBI:61963"/>
        <dbReference type="ChEBI" id="CHEBI:87171"/>
        <dbReference type="ChEBI" id="CHEBI:87172"/>
        <dbReference type="ChEBI" id="CHEBI:456215"/>
        <dbReference type="EC" id="2.8.1.14"/>
    </reaction>
</comment>
<dbReference type="GO" id="GO:0103016">
    <property type="term" value="F:tRNA-uridine 2-sulfurtransferase activity"/>
    <property type="evidence" value="ECO:0007669"/>
    <property type="project" value="UniProtKB-EC"/>
</dbReference>
<feature type="active site" description="Nucleophile" evidence="12">
    <location>
        <position position="100"/>
    </location>
</feature>
<dbReference type="Proteomes" id="UP000228920">
    <property type="component" value="Unassembled WGS sequence"/>
</dbReference>
<dbReference type="InterPro" id="IPR046884">
    <property type="entry name" value="MnmA-like_central"/>
</dbReference>
<comment type="catalytic activity">
    <reaction evidence="11 12">
        <text>S-sulfanyl-L-cysteinyl-[protein] + uridine(34) in tRNA + AH2 + ATP = 2-thiouridine(34) in tRNA + L-cysteinyl-[protein] + A + AMP + diphosphate + H(+)</text>
        <dbReference type="Rhea" id="RHEA:47032"/>
        <dbReference type="Rhea" id="RHEA-COMP:10131"/>
        <dbReference type="Rhea" id="RHEA-COMP:11726"/>
        <dbReference type="Rhea" id="RHEA-COMP:11727"/>
        <dbReference type="Rhea" id="RHEA-COMP:11728"/>
        <dbReference type="ChEBI" id="CHEBI:13193"/>
        <dbReference type="ChEBI" id="CHEBI:15378"/>
        <dbReference type="ChEBI" id="CHEBI:17499"/>
        <dbReference type="ChEBI" id="CHEBI:29950"/>
        <dbReference type="ChEBI" id="CHEBI:30616"/>
        <dbReference type="ChEBI" id="CHEBI:33019"/>
        <dbReference type="ChEBI" id="CHEBI:61963"/>
        <dbReference type="ChEBI" id="CHEBI:65315"/>
        <dbReference type="ChEBI" id="CHEBI:87170"/>
        <dbReference type="ChEBI" id="CHEBI:456215"/>
        <dbReference type="EC" id="2.8.1.13"/>
    </reaction>
</comment>
<evidence type="ECO:0000259" key="14">
    <source>
        <dbReference type="Pfam" id="PF20259"/>
    </source>
</evidence>
<evidence type="ECO:0000256" key="2">
    <source>
        <dbReference type="ARBA" id="ARBA00006191"/>
    </source>
</evidence>
<feature type="domain" description="tRNA-specific 2-thiouridylase MnmA-like central" evidence="14">
    <location>
        <begin position="224"/>
        <end position="288"/>
    </location>
</feature>
<dbReference type="FunFam" id="3.40.50.620:FF:000104">
    <property type="entry name" value="Mitochondrial tRNA-specific 2-thiouridylase 1"/>
    <property type="match status" value="1"/>
</dbReference>
<protein>
    <recommendedName>
        <fullName evidence="12">tRNA-specific 2-thiouridylase MnmA</fullName>
        <ecNumber evidence="12">2.8.1.13</ecNumber>
    </recommendedName>
</protein>
<dbReference type="PANTHER" id="PTHR11933">
    <property type="entry name" value="TRNA 5-METHYLAMINOMETHYL-2-THIOURIDYLATE -METHYLTRANSFERASE"/>
    <property type="match status" value="1"/>
</dbReference>
<gene>
    <name evidence="12" type="primary">mnmA</name>
    <name evidence="15" type="ORF">COY32_04230</name>
</gene>
<evidence type="ECO:0000256" key="4">
    <source>
        <dbReference type="ARBA" id="ARBA00022679"/>
    </source>
</evidence>
<keyword evidence="5 12" id="KW-0819">tRNA processing</keyword>
<dbReference type="Gene3D" id="3.40.50.620">
    <property type="entry name" value="HUPs"/>
    <property type="match status" value="1"/>
</dbReference>
<feature type="site" description="Interaction with tRNA" evidence="12">
    <location>
        <position position="353"/>
    </location>
</feature>
<evidence type="ECO:0000256" key="1">
    <source>
        <dbReference type="ARBA" id="ARBA00003986"/>
    </source>
</evidence>
<dbReference type="Gene3D" id="2.40.30.10">
    <property type="entry name" value="Translation factors"/>
    <property type="match status" value="1"/>
</dbReference>
<evidence type="ECO:0000256" key="7">
    <source>
        <dbReference type="ARBA" id="ARBA00022840"/>
    </source>
</evidence>
<evidence type="ECO:0000256" key="10">
    <source>
        <dbReference type="ARBA" id="ARBA00049564"/>
    </source>
</evidence>
<dbReference type="InterPro" id="IPR014729">
    <property type="entry name" value="Rossmann-like_a/b/a_fold"/>
</dbReference>
<evidence type="ECO:0000313" key="16">
    <source>
        <dbReference type="Proteomes" id="UP000228920"/>
    </source>
</evidence>
<dbReference type="PANTHER" id="PTHR11933:SF5">
    <property type="entry name" value="MITOCHONDRIAL TRNA-SPECIFIC 2-THIOURIDYLASE 1"/>
    <property type="match status" value="1"/>
</dbReference>
<proteinExistence type="inferred from homology"/>
<comment type="function">
    <text evidence="12">Catalyzes the 2-thiolation of uridine at the wobble position (U34) of tRNA, leading to the formation of s(2)U34.</text>
</comment>
<dbReference type="GO" id="GO:0005737">
    <property type="term" value="C:cytoplasm"/>
    <property type="evidence" value="ECO:0007669"/>
    <property type="project" value="UniProtKB-SubCell"/>
</dbReference>
<feature type="binding site" evidence="12">
    <location>
        <position position="125"/>
    </location>
    <ligand>
        <name>ATP</name>
        <dbReference type="ChEBI" id="CHEBI:30616"/>
    </ligand>
</feature>
<keyword evidence="4 12" id="KW-0808">Transferase</keyword>
<reference evidence="16" key="1">
    <citation type="submission" date="2017-09" db="EMBL/GenBank/DDBJ databases">
        <title>Depth-based differentiation of microbial function through sediment-hosted aquifers and enrichment of novel symbionts in the deep terrestrial subsurface.</title>
        <authorList>
            <person name="Probst A.J."/>
            <person name="Ladd B."/>
            <person name="Jarett J.K."/>
            <person name="Geller-Mcgrath D.E."/>
            <person name="Sieber C.M.K."/>
            <person name="Emerson J.B."/>
            <person name="Anantharaman K."/>
            <person name="Thomas B.C."/>
            <person name="Malmstrom R."/>
            <person name="Stieglmeier M."/>
            <person name="Klingl A."/>
            <person name="Woyke T."/>
            <person name="Ryan C.M."/>
            <person name="Banfield J.F."/>
        </authorList>
    </citation>
    <scope>NUCLEOTIDE SEQUENCE [LARGE SCALE GENOMIC DNA]</scope>
</reference>
<evidence type="ECO:0000256" key="12">
    <source>
        <dbReference type="HAMAP-Rule" id="MF_00144"/>
    </source>
</evidence>
<dbReference type="Pfam" id="PF20259">
    <property type="entry name" value="tRNA_Me_trans_M"/>
    <property type="match status" value="1"/>
</dbReference>
<comment type="caution">
    <text evidence="15">The sequence shown here is derived from an EMBL/GenBank/DDBJ whole genome shotgun (WGS) entry which is preliminary data.</text>
</comment>
<evidence type="ECO:0000256" key="6">
    <source>
        <dbReference type="ARBA" id="ARBA00022741"/>
    </source>
</evidence>
<organism evidence="15 16">
    <name type="scientific">candidate division WWE3 bacterium CG_4_10_14_0_2_um_filter_41_14</name>
    <dbReference type="NCBI Taxonomy" id="1975072"/>
    <lineage>
        <taxon>Bacteria</taxon>
        <taxon>Katanobacteria</taxon>
    </lineage>
</organism>
<dbReference type="HAMAP" id="MF_00144">
    <property type="entry name" value="tRNA_thiouridyl_MnmA"/>
    <property type="match status" value="1"/>
</dbReference>
<feature type="binding site" evidence="12">
    <location>
        <position position="37"/>
    </location>
    <ligand>
        <name>ATP</name>
        <dbReference type="ChEBI" id="CHEBI:30616"/>
    </ligand>
</feature>
<keyword evidence="9" id="KW-1015">Disulfide bond</keyword>
<dbReference type="NCBIfam" id="TIGR00420">
    <property type="entry name" value="trmU"/>
    <property type="match status" value="1"/>
</dbReference>